<dbReference type="EMBL" id="CP009216">
    <property type="protein sequence ID" value="AIL97831.1"/>
    <property type="molecule type" value="Genomic_DNA"/>
</dbReference>
<geneLocation type="plasmid" evidence="2">
    <name>unnamed</name>
</geneLocation>
<dbReference type="Proteomes" id="UP000028939">
    <property type="component" value="Plasmid unnamed"/>
</dbReference>
<name>A0A077HN62_9CORY</name>
<gene>
    <name evidence="1" type="ORF">CUREI_03155</name>
    <name evidence="2" type="ORF">CUREI_11685</name>
</gene>
<dbReference type="KEGG" id="cuv:CUREI_03155"/>
<dbReference type="STRING" id="401472.CUREI_03155"/>
<organism evidence="2 3">
    <name type="scientific">Corynebacterium ureicelerivorans</name>
    <dbReference type="NCBI Taxonomy" id="401472"/>
    <lineage>
        <taxon>Bacteria</taxon>
        <taxon>Bacillati</taxon>
        <taxon>Actinomycetota</taxon>
        <taxon>Actinomycetes</taxon>
        <taxon>Mycobacteriales</taxon>
        <taxon>Corynebacteriaceae</taxon>
        <taxon>Corynebacterium</taxon>
    </lineage>
</organism>
<sequence length="293" mass="31550">MAAPVTNPGLDGFIPEVWAAAIMEPFEKNLVYAQPTIVNDRYSGEINRVGDTVHFGTISAPTVRDYNVLEPLVYEQVNVEDNTLKIDQGKYFAFYVNDTDESMAAGPFRDPAVRQAAMQLRSGVDTYVGDKMVKSAGTKLGNVDVERGSENDLWDVILDMRAALNKNGVPTEGRFLVLGPDSEAAALRTPGFVKANESGSDETLRQGIIGKLAGFDVLVSSDAPTNAGREGIVAGTRDAVWYAQAITKVETNRSEVQFADYVRGLNVWGADVIRPEALASAWVKVTTGATAAA</sequence>
<keyword evidence="3" id="KW-1185">Reference proteome</keyword>
<evidence type="ECO:0000313" key="2">
    <source>
        <dbReference type="EMBL" id="AIL97831.1"/>
    </source>
</evidence>
<accession>A0A077HN62</accession>
<dbReference type="AlphaFoldDB" id="A0A077HN62"/>
<dbReference type="HOGENOM" id="CLU_085672_0_0_11"/>
<evidence type="ECO:0000313" key="3">
    <source>
        <dbReference type="Proteomes" id="UP000028939"/>
    </source>
</evidence>
<keyword evidence="2" id="KW-0614">Plasmid</keyword>
<evidence type="ECO:0008006" key="4">
    <source>
        <dbReference type="Google" id="ProtNLM"/>
    </source>
</evidence>
<dbReference type="KEGG" id="cuv:CUREI_11685"/>
<reference evidence="2 3" key="1">
    <citation type="submission" date="2014-08" db="EMBL/GenBank/DDBJ databases">
        <title>Complete genome sequence of Corynebacterium ureicelerivorans DSM 45051, a lipophilic and urea-splitting isolate from a blood culture of a septicaemia patient.</title>
        <authorList>
            <person name="Tippelt A."/>
            <person name="Albersmeier A."/>
            <person name="Brinkrolf K."/>
            <person name="Ruckert C."/>
            <person name="Tauch A."/>
        </authorList>
    </citation>
    <scope>NUCLEOTIDE SEQUENCE [LARGE SCALE GENOMIC DNA]</scope>
    <source>
        <strain evidence="2 3">IMMIB RIV-2301</strain>
        <plasmid evidence="3">Plasmid unnamed</plasmid>
        <plasmid evidence="2">unnamed</plasmid>
    </source>
</reference>
<dbReference type="OrthoDB" id="1624479at2"/>
<dbReference type="EMBL" id="CP009215">
    <property type="protein sequence ID" value="AIL96426.1"/>
    <property type="molecule type" value="Genomic_DNA"/>
</dbReference>
<dbReference type="Proteomes" id="UP000028939">
    <property type="component" value="Chromosome"/>
</dbReference>
<evidence type="ECO:0000313" key="1">
    <source>
        <dbReference type="EMBL" id="AIL96426.1"/>
    </source>
</evidence>
<protein>
    <recommendedName>
        <fullName evidence="4">Major capsid protein</fullName>
    </recommendedName>
</protein>
<proteinExistence type="predicted"/>
<dbReference type="RefSeq" id="WP_038610284.1">
    <property type="nucleotide sequence ID" value="NZ_CP009215.1"/>
</dbReference>